<protein>
    <submittedName>
        <fullName evidence="2">Uncharacterized protein</fullName>
    </submittedName>
</protein>
<name>A0ABN9Y2U5_9DINO</name>
<organism evidence="2 3">
    <name type="scientific">Prorocentrum cordatum</name>
    <dbReference type="NCBI Taxonomy" id="2364126"/>
    <lineage>
        <taxon>Eukaryota</taxon>
        <taxon>Sar</taxon>
        <taxon>Alveolata</taxon>
        <taxon>Dinophyceae</taxon>
        <taxon>Prorocentrales</taxon>
        <taxon>Prorocentraceae</taxon>
        <taxon>Prorocentrum</taxon>
    </lineage>
</organism>
<sequence>AVAGVAAPLASSREGGLDGAGWRVDPSAAQAAAGQLDGAPAATAGGGPPRDGPGAAPWVPAWRRCSWCLGRLGPHESLALATGGLPAENCELCYLLTLATHHAFRARLTPGERAAVTGRARELTALVAALAWLADSQRGPGGQAEGQGYSQGYGQEFPGSLRRYVRRFLDLKSCELSATKSGWLRRDVSPLSYPVLGVDEVILSDESIGDRGWEGPLSRLEVAILGLHWGAGYRSLKFAWCCLGRASAAQAAAIWALARIIYRAMLSEVGPPPEVHWSERLKDRGIAYDGSEVSMPLRLMLERVLDGLPPPGSCASASSASGAASGGHLGAYLVFDGGVAPHRGCAPIEQSEIAERAGRATPPGPEQPRASQLGGLVPAETEDLLWSGADQKPGASTRVCLKVIGMGWVSAAGVATHLRRDMLSRGREVPRGLRPSDEITRRRRLPLGVAPPCPAAWLAHVNNLQIAEVVGKNEAVELKGGYLAEMASLAFWVLGRRRASRRPMQILLGRWVRAHCFRCPPASSSARAWRWLAGARAGGRVGLGVAEALLLSSALSALPVASLRLKAAPVALIDGIGGGRRALEIPGLAPAIHLAFEICAAAVVRAARRACPSTAHLGDVSAADPRDLAKRPRGRVRISRVLVMGGLQCQARAALDVDRQGLADPRAGLVQRPRR</sequence>
<feature type="non-terminal residue" evidence="2">
    <location>
        <position position="1"/>
    </location>
</feature>
<reference evidence="2" key="1">
    <citation type="submission" date="2023-10" db="EMBL/GenBank/DDBJ databases">
        <authorList>
            <person name="Chen Y."/>
            <person name="Shah S."/>
            <person name="Dougan E. K."/>
            <person name="Thang M."/>
            <person name="Chan C."/>
        </authorList>
    </citation>
    <scope>NUCLEOTIDE SEQUENCE [LARGE SCALE GENOMIC DNA]</scope>
</reference>
<keyword evidence="3" id="KW-1185">Reference proteome</keyword>
<gene>
    <name evidence="2" type="ORF">PCOR1329_LOCUS81112</name>
</gene>
<evidence type="ECO:0000313" key="2">
    <source>
        <dbReference type="EMBL" id="CAK0905384.1"/>
    </source>
</evidence>
<accession>A0ABN9Y2U5</accession>
<dbReference type="Gene3D" id="3.40.50.150">
    <property type="entry name" value="Vaccinia Virus protein VP39"/>
    <property type="match status" value="1"/>
</dbReference>
<feature type="region of interest" description="Disordered" evidence="1">
    <location>
        <begin position="1"/>
        <end position="56"/>
    </location>
</feature>
<dbReference type="InterPro" id="IPR029063">
    <property type="entry name" value="SAM-dependent_MTases_sf"/>
</dbReference>
<evidence type="ECO:0000256" key="1">
    <source>
        <dbReference type="SAM" id="MobiDB-lite"/>
    </source>
</evidence>
<dbReference type="EMBL" id="CAUYUJ010021552">
    <property type="protein sequence ID" value="CAK0905384.1"/>
    <property type="molecule type" value="Genomic_DNA"/>
</dbReference>
<feature type="compositionally biased region" description="Low complexity" evidence="1">
    <location>
        <begin position="25"/>
        <end position="43"/>
    </location>
</feature>
<proteinExistence type="predicted"/>
<comment type="caution">
    <text evidence="2">The sequence shown here is derived from an EMBL/GenBank/DDBJ whole genome shotgun (WGS) entry which is preliminary data.</text>
</comment>
<dbReference type="Proteomes" id="UP001189429">
    <property type="component" value="Unassembled WGS sequence"/>
</dbReference>
<feature type="non-terminal residue" evidence="2">
    <location>
        <position position="675"/>
    </location>
</feature>
<evidence type="ECO:0000313" key="3">
    <source>
        <dbReference type="Proteomes" id="UP001189429"/>
    </source>
</evidence>